<dbReference type="AlphaFoldDB" id="A0A2N8P7H2"/>
<protein>
    <submittedName>
        <fullName evidence="1">Uncharacterized protein</fullName>
    </submittedName>
</protein>
<evidence type="ECO:0000313" key="1">
    <source>
        <dbReference type="EMBL" id="PNE36959.1"/>
    </source>
</evidence>
<accession>A0A2N8P7H2</accession>
<dbReference type="EMBL" id="LJSN01000003">
    <property type="protein sequence ID" value="PNE36959.1"/>
    <property type="molecule type" value="Genomic_DNA"/>
</dbReference>
<evidence type="ECO:0000313" key="2">
    <source>
        <dbReference type="Proteomes" id="UP000236047"/>
    </source>
</evidence>
<proteinExistence type="predicted"/>
<comment type="caution">
    <text evidence="1">The sequence shown here is derived from an EMBL/GenBank/DDBJ whole genome shotgun (WGS) entry which is preliminary data.</text>
</comment>
<organism evidence="1 2">
    <name type="scientific">Streptomyces noursei</name>
    <name type="common">Streptomyces albulus</name>
    <dbReference type="NCBI Taxonomy" id="1971"/>
    <lineage>
        <taxon>Bacteria</taxon>
        <taxon>Bacillati</taxon>
        <taxon>Actinomycetota</taxon>
        <taxon>Actinomycetes</taxon>
        <taxon>Kitasatosporales</taxon>
        <taxon>Streptomycetaceae</taxon>
        <taxon>Streptomyces</taxon>
    </lineage>
</organism>
<keyword evidence="2" id="KW-1185">Reference proteome</keyword>
<dbReference type="Proteomes" id="UP000236047">
    <property type="component" value="Unassembled WGS sequence"/>
</dbReference>
<name>A0A2N8P7H2_STRNR</name>
<gene>
    <name evidence="1" type="ORF">AOB60_21115</name>
</gene>
<sequence>MGLARVKVEVAPFTDERKAGLGFEPVSGMVKSGMQLVDPMARQPVAEDWRDYRTADQTLRQHGVVEAEVALAEA</sequence>
<reference evidence="2" key="1">
    <citation type="submission" date="2015-09" db="EMBL/GenBank/DDBJ databases">
        <authorList>
            <person name="Graham D.E."/>
            <person name="Mahan K.M."/>
            <person name="Klingeman D.M."/>
            <person name="Fida T."/>
            <person name="Giannone R.J."/>
            <person name="Hettich R.L."/>
            <person name="Parry R.J."/>
            <person name="Spain J.C."/>
        </authorList>
    </citation>
    <scope>NUCLEOTIDE SEQUENCE [LARGE SCALE GENOMIC DNA]</scope>
    <source>
        <strain evidence="2">JCM 4701</strain>
    </source>
</reference>